<sequence length="140" mass="14963">MAYATATDLVSRFGELELLQLTDTDNSGQLGNSQIDSALADASDEIDSYLAGRYALPLATIPTLLVAVCADVSRYYLYGAAVPELVRERYQERIKFLVRVASGTASLPIPEAANTSTDADGIEISSDGHDWRRGSGAFGV</sequence>
<accession>A0A9X3ENX9</accession>
<proteinExistence type="predicted"/>
<comment type="caution">
    <text evidence="1">The sequence shown here is derived from an EMBL/GenBank/DDBJ whole genome shotgun (WGS) entry which is preliminary data.</text>
</comment>
<dbReference type="Proteomes" id="UP001150830">
    <property type="component" value="Unassembled WGS sequence"/>
</dbReference>
<protein>
    <submittedName>
        <fullName evidence="1">DUF1320 family protein</fullName>
    </submittedName>
</protein>
<evidence type="ECO:0000313" key="2">
    <source>
        <dbReference type="Proteomes" id="UP001150830"/>
    </source>
</evidence>
<reference evidence="1" key="1">
    <citation type="submission" date="2022-11" db="EMBL/GenBank/DDBJ databases">
        <title>Parathalassolutuus dongxingensis gen. nov., sp. nov., a novel member of family Oceanospirillaceae isolated from a coastal shrimp pond in Guangxi, China.</title>
        <authorList>
            <person name="Chen H."/>
        </authorList>
    </citation>
    <scope>NUCLEOTIDE SEQUENCE</scope>
    <source>
        <strain evidence="1">G-43</strain>
    </source>
</reference>
<dbReference type="EMBL" id="JAPNOA010000039">
    <property type="protein sequence ID" value="MCY0966133.1"/>
    <property type="molecule type" value="Genomic_DNA"/>
</dbReference>
<dbReference type="AlphaFoldDB" id="A0A9X3ENX9"/>
<keyword evidence="2" id="KW-1185">Reference proteome</keyword>
<organism evidence="1 2">
    <name type="scientific">Parathalassolituus penaei</name>
    <dbReference type="NCBI Taxonomy" id="2997323"/>
    <lineage>
        <taxon>Bacteria</taxon>
        <taxon>Pseudomonadati</taxon>
        <taxon>Pseudomonadota</taxon>
        <taxon>Gammaproteobacteria</taxon>
        <taxon>Oceanospirillales</taxon>
        <taxon>Oceanospirillaceae</taxon>
        <taxon>Parathalassolituus</taxon>
    </lineage>
</organism>
<dbReference type="Pfam" id="PF07030">
    <property type="entry name" value="Phage_Mu_Gp36"/>
    <property type="match status" value="1"/>
</dbReference>
<dbReference type="RefSeq" id="WP_283174344.1">
    <property type="nucleotide sequence ID" value="NZ_JAPNOA010000039.1"/>
</dbReference>
<name>A0A9X3ENX9_9GAMM</name>
<dbReference type="InterPro" id="IPR009752">
    <property type="entry name" value="Phage_Mu_GpJ"/>
</dbReference>
<evidence type="ECO:0000313" key="1">
    <source>
        <dbReference type="EMBL" id="MCY0966133.1"/>
    </source>
</evidence>
<gene>
    <name evidence="1" type="ORF">OUO13_13145</name>
</gene>